<proteinExistence type="predicted"/>
<dbReference type="SUPFAM" id="SSF54585">
    <property type="entry name" value="Cdc48 domain 2-like"/>
    <property type="match status" value="1"/>
</dbReference>
<sequence length="114" mass="12957">MESAKNITIKSVGKPIDNIDSINLAKLLNDHVVTKGDIINVYFMGQRYDFKIIKHSPRTKVVSIHPMTKITISDKIINQKIGVEIRSMKDVFDDDLVIIEKIKTVSVHKIQTVK</sequence>
<dbReference type="Pfam" id="PF02933">
    <property type="entry name" value="CDC48_2"/>
    <property type="match status" value="1"/>
</dbReference>
<name>X0Z597_9ZZZZ</name>
<comment type="caution">
    <text evidence="4">The sequence shown here is derived from an EMBL/GenBank/DDBJ whole genome shotgun (WGS) entry which is preliminary data.</text>
</comment>
<evidence type="ECO:0000259" key="3">
    <source>
        <dbReference type="Pfam" id="PF02933"/>
    </source>
</evidence>
<dbReference type="InterPro" id="IPR029067">
    <property type="entry name" value="CDC48_domain_2-like_sf"/>
</dbReference>
<evidence type="ECO:0000313" key="4">
    <source>
        <dbReference type="EMBL" id="GAG55583.1"/>
    </source>
</evidence>
<keyword evidence="1" id="KW-0547">Nucleotide-binding</keyword>
<dbReference type="Gene3D" id="3.10.330.10">
    <property type="match status" value="1"/>
</dbReference>
<feature type="domain" description="CDC48" evidence="3">
    <location>
        <begin position="23"/>
        <end position="75"/>
    </location>
</feature>
<gene>
    <name evidence="4" type="ORF">S01H4_13518</name>
</gene>
<evidence type="ECO:0000256" key="1">
    <source>
        <dbReference type="ARBA" id="ARBA00022741"/>
    </source>
</evidence>
<dbReference type="GO" id="GO:0005524">
    <property type="term" value="F:ATP binding"/>
    <property type="evidence" value="ECO:0007669"/>
    <property type="project" value="UniProtKB-KW"/>
</dbReference>
<evidence type="ECO:0000256" key="2">
    <source>
        <dbReference type="ARBA" id="ARBA00022840"/>
    </source>
</evidence>
<keyword evidence="2" id="KW-0067">ATP-binding</keyword>
<organism evidence="4">
    <name type="scientific">marine sediment metagenome</name>
    <dbReference type="NCBI Taxonomy" id="412755"/>
    <lineage>
        <taxon>unclassified sequences</taxon>
        <taxon>metagenomes</taxon>
        <taxon>ecological metagenomes</taxon>
    </lineage>
</organism>
<accession>X0Z597</accession>
<protein>
    <recommendedName>
        <fullName evidence="3">CDC48 domain-containing protein</fullName>
    </recommendedName>
</protein>
<dbReference type="InterPro" id="IPR004201">
    <property type="entry name" value="Cdc48_dom2"/>
</dbReference>
<dbReference type="EMBL" id="BART01005953">
    <property type="protein sequence ID" value="GAG55583.1"/>
    <property type="molecule type" value="Genomic_DNA"/>
</dbReference>
<reference evidence="4" key="1">
    <citation type="journal article" date="2014" name="Front. Microbiol.">
        <title>High frequency of phylogenetically diverse reductive dehalogenase-homologous genes in deep subseafloor sedimentary metagenomes.</title>
        <authorList>
            <person name="Kawai M."/>
            <person name="Futagami T."/>
            <person name="Toyoda A."/>
            <person name="Takaki Y."/>
            <person name="Nishi S."/>
            <person name="Hori S."/>
            <person name="Arai W."/>
            <person name="Tsubouchi T."/>
            <person name="Morono Y."/>
            <person name="Uchiyama I."/>
            <person name="Ito T."/>
            <person name="Fujiyama A."/>
            <person name="Inagaki F."/>
            <person name="Takami H."/>
        </authorList>
    </citation>
    <scope>NUCLEOTIDE SEQUENCE</scope>
    <source>
        <strain evidence="4">Expedition CK06-06</strain>
    </source>
</reference>
<dbReference type="AlphaFoldDB" id="X0Z597"/>